<proteinExistence type="predicted"/>
<gene>
    <name evidence="2" type="ORF">EZJ19_08515</name>
</gene>
<protein>
    <submittedName>
        <fullName evidence="2">LysR family transcriptional regulator</fullName>
    </submittedName>
</protein>
<accession>A0A4R1BD66</accession>
<name>A0A4R1BD66_9PROT</name>
<dbReference type="PANTHER" id="PTHR30432:SF1">
    <property type="entry name" value="DNA-BINDING TRANSCRIPTIONAL DUAL REGULATOR MODE"/>
    <property type="match status" value="1"/>
</dbReference>
<dbReference type="GO" id="GO:0003700">
    <property type="term" value="F:DNA-binding transcription factor activity"/>
    <property type="evidence" value="ECO:0007669"/>
    <property type="project" value="InterPro"/>
</dbReference>
<keyword evidence="3" id="KW-1185">Reference proteome</keyword>
<evidence type="ECO:0000313" key="3">
    <source>
        <dbReference type="Proteomes" id="UP000295443"/>
    </source>
</evidence>
<reference evidence="2 3" key="1">
    <citation type="submission" date="2019-03" db="EMBL/GenBank/DDBJ databases">
        <title>Genome sequence of Thiobacillaceae bacterium LSR1, a sulfur-oxidizing bacterium isolated from freshwater sediment.</title>
        <authorList>
            <person name="Li S."/>
        </authorList>
    </citation>
    <scope>NUCLEOTIDE SEQUENCE [LARGE SCALE GENOMIC DNA]</scope>
    <source>
        <strain evidence="2 3">LSR1</strain>
    </source>
</reference>
<dbReference type="PANTHER" id="PTHR30432">
    <property type="entry name" value="TRANSCRIPTIONAL REGULATOR MODE"/>
    <property type="match status" value="1"/>
</dbReference>
<dbReference type="Pfam" id="PF00126">
    <property type="entry name" value="HTH_1"/>
    <property type="match status" value="1"/>
</dbReference>
<dbReference type="EMBL" id="SJZB01000032">
    <property type="protein sequence ID" value="TCJ14993.1"/>
    <property type="molecule type" value="Genomic_DNA"/>
</dbReference>
<dbReference type="InterPro" id="IPR036388">
    <property type="entry name" value="WH-like_DNA-bd_sf"/>
</dbReference>
<dbReference type="AlphaFoldDB" id="A0A4R1BD66"/>
<dbReference type="SUPFAM" id="SSF46785">
    <property type="entry name" value="Winged helix' DNA-binding domain"/>
    <property type="match status" value="1"/>
</dbReference>
<organism evidence="2 3">
    <name type="scientific">Parasulfuritortus cantonensis</name>
    <dbReference type="NCBI Taxonomy" id="2528202"/>
    <lineage>
        <taxon>Bacteria</taxon>
        <taxon>Pseudomonadati</taxon>
        <taxon>Pseudomonadota</taxon>
        <taxon>Betaproteobacteria</taxon>
        <taxon>Nitrosomonadales</taxon>
        <taxon>Thiobacillaceae</taxon>
        <taxon>Parasulfuritortus</taxon>
    </lineage>
</organism>
<dbReference type="InterPro" id="IPR051815">
    <property type="entry name" value="Molybdate_resp_trans_reg"/>
</dbReference>
<comment type="caution">
    <text evidence="2">The sequence shown here is derived from an EMBL/GenBank/DDBJ whole genome shotgun (WGS) entry which is preliminary data.</text>
</comment>
<dbReference type="InterPro" id="IPR000847">
    <property type="entry name" value="LysR_HTH_N"/>
</dbReference>
<dbReference type="Gene3D" id="1.10.10.10">
    <property type="entry name" value="Winged helix-like DNA-binding domain superfamily/Winged helix DNA-binding domain"/>
    <property type="match status" value="1"/>
</dbReference>
<dbReference type="OrthoDB" id="9800709at2"/>
<dbReference type="InterPro" id="IPR036390">
    <property type="entry name" value="WH_DNA-bd_sf"/>
</dbReference>
<feature type="domain" description="HTH lysR-type" evidence="1">
    <location>
        <begin position="20"/>
        <end position="80"/>
    </location>
</feature>
<evidence type="ECO:0000259" key="1">
    <source>
        <dbReference type="Pfam" id="PF00126"/>
    </source>
</evidence>
<dbReference type="Proteomes" id="UP000295443">
    <property type="component" value="Unassembled WGS sequence"/>
</dbReference>
<evidence type="ECO:0000313" key="2">
    <source>
        <dbReference type="EMBL" id="TCJ14993.1"/>
    </source>
</evidence>
<sequence>MQCTFSVNTASGVFLTETRVRLLESIERCGSISGAARAMAMSYKWTWDEVNAMNRQAPGPLVVRNVGGRRGGGTSLTPYGVRVVAFYRALAREYQDAVEALSEHVLTDARAVNFRYLLRRRALAGTWHGREAA</sequence>